<proteinExistence type="inferred from homology"/>
<dbReference type="RefSeq" id="WP_380748094.1">
    <property type="nucleotide sequence ID" value="NZ_JBHULT010000005.1"/>
</dbReference>
<dbReference type="SUPFAM" id="SSF56752">
    <property type="entry name" value="D-aminoacid aminotransferase-like PLP-dependent enzymes"/>
    <property type="match status" value="1"/>
</dbReference>
<comment type="caution">
    <text evidence="2">The sequence shown here is derived from an EMBL/GenBank/DDBJ whole genome shotgun (WGS) entry which is preliminary data.</text>
</comment>
<dbReference type="Gene3D" id="3.20.10.10">
    <property type="entry name" value="D-amino Acid Aminotransferase, subunit A, domain 2"/>
    <property type="match status" value="1"/>
</dbReference>
<dbReference type="PANTHER" id="PTHR42743">
    <property type="entry name" value="AMINO-ACID AMINOTRANSFERASE"/>
    <property type="match status" value="1"/>
</dbReference>
<name>A0ABW5IUX4_9FLAO</name>
<dbReference type="InterPro" id="IPR043132">
    <property type="entry name" value="BCAT-like_C"/>
</dbReference>
<dbReference type="Proteomes" id="UP001597468">
    <property type="component" value="Unassembled WGS sequence"/>
</dbReference>
<dbReference type="InterPro" id="IPR050571">
    <property type="entry name" value="Class-IV_PLP-Dep_Aminotrnsfr"/>
</dbReference>
<protein>
    <submittedName>
        <fullName evidence="2">Aminotransferase class IV</fullName>
    </submittedName>
</protein>
<comment type="similarity">
    <text evidence="1">Belongs to the class-IV pyridoxal-phosphate-dependent aminotransferase family.</text>
</comment>
<dbReference type="EMBL" id="JBHULT010000005">
    <property type="protein sequence ID" value="MFD2516732.1"/>
    <property type="molecule type" value="Genomic_DNA"/>
</dbReference>
<evidence type="ECO:0000256" key="1">
    <source>
        <dbReference type="ARBA" id="ARBA00009320"/>
    </source>
</evidence>
<organism evidence="2 3">
    <name type="scientific">Salinimicrobium flavum</name>
    <dbReference type="NCBI Taxonomy" id="1737065"/>
    <lineage>
        <taxon>Bacteria</taxon>
        <taxon>Pseudomonadati</taxon>
        <taxon>Bacteroidota</taxon>
        <taxon>Flavobacteriia</taxon>
        <taxon>Flavobacteriales</taxon>
        <taxon>Flavobacteriaceae</taxon>
        <taxon>Salinimicrobium</taxon>
    </lineage>
</organism>
<dbReference type="InterPro" id="IPR043131">
    <property type="entry name" value="BCAT-like_N"/>
</dbReference>
<gene>
    <name evidence="2" type="ORF">ACFSTG_02400</name>
</gene>
<dbReference type="InterPro" id="IPR001544">
    <property type="entry name" value="Aminotrans_IV"/>
</dbReference>
<sequence>MKNKKTYPSEVYLSGKWMPPREATISVFDRGFMFGDGIYEVTPFYRGKAFRLQDHLDRLKYCLAEIKIPFDLSILEPLMYEALSRAGLAASDAAVYVQISRGAAPRTHYFPETPKPTFLMYAFPVKLENFHEKRWKVLVSEDFRWQRCDIKSTALLANTMSNEQAVLRGYDENLLVRDGYFTEGSHSTAFFVSNGIIYTHPKSPHILSGITRKVVLEICRDLGIKFKEEAFPLDKISEVDDVFLTGTTTQITAVSLLQEKEQVLFQGEKGEITGRLQEEFLKRTRG</sequence>
<accession>A0ABW5IUX4</accession>
<dbReference type="Pfam" id="PF01063">
    <property type="entry name" value="Aminotran_4"/>
    <property type="match status" value="1"/>
</dbReference>
<keyword evidence="3" id="KW-1185">Reference proteome</keyword>
<keyword evidence="2" id="KW-0032">Aminotransferase</keyword>
<dbReference type="InterPro" id="IPR036038">
    <property type="entry name" value="Aminotransferase-like"/>
</dbReference>
<dbReference type="GO" id="GO:0008483">
    <property type="term" value="F:transaminase activity"/>
    <property type="evidence" value="ECO:0007669"/>
    <property type="project" value="UniProtKB-KW"/>
</dbReference>
<evidence type="ECO:0000313" key="3">
    <source>
        <dbReference type="Proteomes" id="UP001597468"/>
    </source>
</evidence>
<dbReference type="PANTHER" id="PTHR42743:SF10">
    <property type="entry name" value="D-ALANINE AMINOTRANSFERASE"/>
    <property type="match status" value="1"/>
</dbReference>
<evidence type="ECO:0000313" key="2">
    <source>
        <dbReference type="EMBL" id="MFD2516732.1"/>
    </source>
</evidence>
<keyword evidence="2" id="KW-0808">Transferase</keyword>
<dbReference type="Gene3D" id="3.30.470.10">
    <property type="match status" value="1"/>
</dbReference>
<reference evidence="3" key="1">
    <citation type="journal article" date="2019" name="Int. J. Syst. Evol. Microbiol.">
        <title>The Global Catalogue of Microorganisms (GCM) 10K type strain sequencing project: providing services to taxonomists for standard genome sequencing and annotation.</title>
        <authorList>
            <consortium name="The Broad Institute Genomics Platform"/>
            <consortium name="The Broad Institute Genome Sequencing Center for Infectious Disease"/>
            <person name="Wu L."/>
            <person name="Ma J."/>
        </authorList>
    </citation>
    <scope>NUCLEOTIDE SEQUENCE [LARGE SCALE GENOMIC DNA]</scope>
    <source>
        <strain evidence="3">KCTC 42585</strain>
    </source>
</reference>